<evidence type="ECO:0000313" key="2">
    <source>
        <dbReference type="Proteomes" id="UP000009183"/>
    </source>
</evidence>
<evidence type="ECO:0000313" key="1">
    <source>
        <dbReference type="EMBL" id="CCB59133.1"/>
    </source>
</evidence>
<dbReference type="HOGENOM" id="CLU_3439430_0_0_1"/>
<name>F6HWR9_VITVI</name>
<gene>
    <name evidence="1" type="ORF">VIT_00s0269g00160</name>
</gene>
<protein>
    <submittedName>
        <fullName evidence="1">Uncharacterized protein</fullName>
    </submittedName>
</protein>
<accession>F6HWR9</accession>
<proteinExistence type="predicted"/>
<dbReference type="InParanoid" id="F6HWR9"/>
<dbReference type="EMBL" id="FN596280">
    <property type="protein sequence ID" value="CCB59133.1"/>
    <property type="molecule type" value="Genomic_DNA"/>
</dbReference>
<reference evidence="2" key="1">
    <citation type="journal article" date="2007" name="Nature">
        <title>The grapevine genome sequence suggests ancestral hexaploidization in major angiosperm phyla.</title>
        <authorList>
            <consortium name="The French-Italian Public Consortium for Grapevine Genome Characterization."/>
            <person name="Jaillon O."/>
            <person name="Aury J.-M."/>
            <person name="Noel B."/>
            <person name="Policriti A."/>
            <person name="Clepet C."/>
            <person name="Casagrande A."/>
            <person name="Choisne N."/>
            <person name="Aubourg S."/>
            <person name="Vitulo N."/>
            <person name="Jubin C."/>
            <person name="Vezzi A."/>
            <person name="Legeai F."/>
            <person name="Hugueney P."/>
            <person name="Dasilva C."/>
            <person name="Horner D."/>
            <person name="Mica E."/>
            <person name="Jublot D."/>
            <person name="Poulain J."/>
            <person name="Bruyere C."/>
            <person name="Billault A."/>
            <person name="Segurens B."/>
            <person name="Gouyvenoux M."/>
            <person name="Ugarte E."/>
            <person name="Cattonaro F."/>
            <person name="Anthouard V."/>
            <person name="Vico V."/>
            <person name="Del Fabbro C."/>
            <person name="Alaux M."/>
            <person name="Di Gaspero G."/>
            <person name="Dumas V."/>
            <person name="Felice N."/>
            <person name="Paillard S."/>
            <person name="Juman I."/>
            <person name="Moroldo M."/>
            <person name="Scalabrin S."/>
            <person name="Canaguier A."/>
            <person name="Le Clainche I."/>
            <person name="Malacrida G."/>
            <person name="Durand E."/>
            <person name="Pesole G."/>
            <person name="Laucou V."/>
            <person name="Chatelet P."/>
            <person name="Merdinoglu D."/>
            <person name="Delledonne M."/>
            <person name="Pezzotti M."/>
            <person name="Lecharny A."/>
            <person name="Scarpelli C."/>
            <person name="Artiguenave F."/>
            <person name="Pe M.E."/>
            <person name="Valle G."/>
            <person name="Morgante M."/>
            <person name="Caboche M."/>
            <person name="Adam-Blondon A.-F."/>
            <person name="Weissenbach J."/>
            <person name="Quetier F."/>
            <person name="Wincker P."/>
        </authorList>
    </citation>
    <scope>NUCLEOTIDE SEQUENCE [LARGE SCALE GENOMIC DNA]</scope>
    <source>
        <strain evidence="2">cv. Pinot noir / PN40024</strain>
    </source>
</reference>
<sequence>MEAAQVEE</sequence>
<dbReference type="Proteomes" id="UP000009183">
    <property type="component" value="Unassembled WGS sequence, unordered"/>
</dbReference>
<keyword evidence="2" id="KW-1185">Reference proteome</keyword>
<organism evidence="1 2">
    <name type="scientific">Vitis vinifera</name>
    <name type="common">Grape</name>
    <dbReference type="NCBI Taxonomy" id="29760"/>
    <lineage>
        <taxon>Eukaryota</taxon>
        <taxon>Viridiplantae</taxon>
        <taxon>Streptophyta</taxon>
        <taxon>Embryophyta</taxon>
        <taxon>Tracheophyta</taxon>
        <taxon>Spermatophyta</taxon>
        <taxon>Magnoliopsida</taxon>
        <taxon>eudicotyledons</taxon>
        <taxon>Gunneridae</taxon>
        <taxon>Pentapetalae</taxon>
        <taxon>rosids</taxon>
        <taxon>Vitales</taxon>
        <taxon>Vitaceae</taxon>
        <taxon>Viteae</taxon>
        <taxon>Vitis</taxon>
    </lineage>
</organism>